<evidence type="ECO:0000256" key="7">
    <source>
        <dbReference type="SAM" id="Phobius"/>
    </source>
</evidence>
<feature type="transmembrane region" description="Helical" evidence="7">
    <location>
        <begin position="223"/>
        <end position="243"/>
    </location>
</feature>
<feature type="transmembrane region" description="Helical" evidence="7">
    <location>
        <begin position="255"/>
        <end position="276"/>
    </location>
</feature>
<dbReference type="OrthoDB" id="550646at2759"/>
<keyword evidence="3 7" id="KW-0812">Transmembrane</keyword>
<feature type="transmembrane region" description="Helical" evidence="7">
    <location>
        <begin position="296"/>
        <end position="318"/>
    </location>
</feature>
<dbReference type="PANTHER" id="PTHR14239">
    <property type="entry name" value="DUDULIN-RELATED"/>
    <property type="match status" value="1"/>
</dbReference>
<reference evidence="9" key="2">
    <citation type="submission" date="2025-09" db="UniProtKB">
        <authorList>
            <consortium name="Ensembl"/>
        </authorList>
    </citation>
    <scope>IDENTIFICATION</scope>
    <source>
        <strain evidence="9">Glennie</strain>
    </source>
</reference>
<evidence type="ECO:0000313" key="9">
    <source>
        <dbReference type="Ensembl" id="ENSOANP00000048700.1"/>
    </source>
</evidence>
<evidence type="ECO:0000256" key="1">
    <source>
        <dbReference type="ARBA" id="ARBA00004141"/>
    </source>
</evidence>
<dbReference type="GO" id="GO:0005886">
    <property type="term" value="C:plasma membrane"/>
    <property type="evidence" value="ECO:0000318"/>
    <property type="project" value="GO_Central"/>
</dbReference>
<sequence length="344" mass="38893">MFPSDGQLGPQVAEEDPRMMEPRTENEEDGHSVMIDPAPAVPPEPAGPALLLGSPSCGLADDLPIPGHRQELFPAWRGPLRVASGLSLGAFLYNFLRDVVQPFVSSRDNVFYKVPVLVTNKMLADVALTMLALVYLPGVLAAICQLLRGTKYRPFPVWLDRWMRARKQLGLLGFFFAGLHALYSLSYPVRRSYRYKLLNWAYQQVQQKKENAWVEHDVWRMEIYVSLGILGLTLLALLAVTSIPSVDDSLTWREFRWIQSNLGTASLLVGTAHVFVFTWNKWVHPSQFVWYTPPTFLLVVLLPLAVLVGKAILALPGIRWKVQRIRRGWEDPAHKLPEDMGSRL</sequence>
<evidence type="ECO:0000256" key="2">
    <source>
        <dbReference type="ARBA" id="ARBA00007729"/>
    </source>
</evidence>
<evidence type="ECO:0000259" key="8">
    <source>
        <dbReference type="Pfam" id="PF01794"/>
    </source>
</evidence>
<gene>
    <name evidence="9" type="primary">STEAP1</name>
</gene>
<dbReference type="OMA" id="KQFIWYT"/>
<dbReference type="KEGG" id="oaa:100085007"/>
<keyword evidence="5 7" id="KW-0472">Membrane</keyword>
<dbReference type="GeneTree" id="ENSGT00390000008042"/>
<feature type="transmembrane region" description="Helical" evidence="7">
    <location>
        <begin position="169"/>
        <end position="189"/>
    </location>
</feature>
<dbReference type="InterPro" id="IPR013130">
    <property type="entry name" value="Fe3_Rdtase_TM_dom"/>
</dbReference>
<protein>
    <submittedName>
        <fullName evidence="9">STEAP family member 1</fullName>
    </submittedName>
</protein>
<proteinExistence type="inferred from homology"/>
<dbReference type="GO" id="GO:0005768">
    <property type="term" value="C:endosome"/>
    <property type="evidence" value="ECO:0000318"/>
    <property type="project" value="GO_Central"/>
</dbReference>
<dbReference type="InterPro" id="IPR051267">
    <property type="entry name" value="STEAP_metalloreductase"/>
</dbReference>
<feature type="compositionally biased region" description="Basic and acidic residues" evidence="6">
    <location>
        <begin position="15"/>
        <end position="30"/>
    </location>
</feature>
<reference evidence="9" key="1">
    <citation type="submission" date="2025-08" db="UniProtKB">
        <authorList>
            <consortium name="Ensembl"/>
        </authorList>
    </citation>
    <scope>IDENTIFICATION</scope>
    <source>
        <strain evidence="9">Glennie</strain>
    </source>
</reference>
<keyword evidence="10" id="KW-1185">Reference proteome</keyword>
<dbReference type="InParanoid" id="A0A6I8P457"/>
<evidence type="ECO:0000256" key="3">
    <source>
        <dbReference type="ARBA" id="ARBA00022692"/>
    </source>
</evidence>
<keyword evidence="4 7" id="KW-1133">Transmembrane helix</keyword>
<dbReference type="CTD" id="26872"/>
<dbReference type="Bgee" id="ENSOANG00000041836">
    <property type="expression patterns" value="Expressed in fibroblast and 6 other cell types or tissues"/>
</dbReference>
<dbReference type="Pfam" id="PF01794">
    <property type="entry name" value="Ferric_reduct"/>
    <property type="match status" value="1"/>
</dbReference>
<dbReference type="Ensembl" id="ENSOANT00000068041.1">
    <property type="protein sequence ID" value="ENSOANP00000048700.1"/>
    <property type="gene ID" value="ENSOANG00000041836.1"/>
</dbReference>
<evidence type="ECO:0000256" key="4">
    <source>
        <dbReference type="ARBA" id="ARBA00022989"/>
    </source>
</evidence>
<name>A0A6I8P457_ORNAN</name>
<dbReference type="AlphaFoldDB" id="A0A6I8P457"/>
<organism evidence="9 10">
    <name type="scientific">Ornithorhynchus anatinus</name>
    <name type="common">Duckbill platypus</name>
    <dbReference type="NCBI Taxonomy" id="9258"/>
    <lineage>
        <taxon>Eukaryota</taxon>
        <taxon>Metazoa</taxon>
        <taxon>Chordata</taxon>
        <taxon>Craniata</taxon>
        <taxon>Vertebrata</taxon>
        <taxon>Euteleostomi</taxon>
        <taxon>Mammalia</taxon>
        <taxon>Monotremata</taxon>
        <taxon>Ornithorhynchidae</taxon>
        <taxon>Ornithorhynchus</taxon>
    </lineage>
</organism>
<comment type="similarity">
    <text evidence="2">Belongs to the STEAP family.</text>
</comment>
<dbReference type="Proteomes" id="UP000002279">
    <property type="component" value="Unplaced"/>
</dbReference>
<feature type="region of interest" description="Disordered" evidence="6">
    <location>
        <begin position="1"/>
        <end position="30"/>
    </location>
</feature>
<dbReference type="RefSeq" id="XP_028926005.1">
    <property type="nucleotide sequence ID" value="XM_029070172.1"/>
</dbReference>
<evidence type="ECO:0000256" key="5">
    <source>
        <dbReference type="ARBA" id="ARBA00023136"/>
    </source>
</evidence>
<comment type="subcellular location">
    <subcellularLocation>
        <location evidence="1">Membrane</location>
        <topology evidence="1">Multi-pass membrane protein</topology>
    </subcellularLocation>
</comment>
<feature type="domain" description="Ferric oxidoreductase" evidence="8">
    <location>
        <begin position="126"/>
        <end position="260"/>
    </location>
</feature>
<feature type="transmembrane region" description="Helical" evidence="7">
    <location>
        <begin position="126"/>
        <end position="148"/>
    </location>
</feature>
<dbReference type="FunCoup" id="A0A6I8P457">
    <property type="interactions" value="98"/>
</dbReference>
<dbReference type="GeneID" id="100085007"/>
<dbReference type="PANTHER" id="PTHR14239:SF3">
    <property type="entry name" value="METALLOREDUCTASE STEAP1-RELATED"/>
    <property type="match status" value="1"/>
</dbReference>
<accession>A0A6I8P457</accession>
<evidence type="ECO:0000313" key="10">
    <source>
        <dbReference type="Proteomes" id="UP000002279"/>
    </source>
</evidence>
<evidence type="ECO:0000256" key="6">
    <source>
        <dbReference type="SAM" id="MobiDB-lite"/>
    </source>
</evidence>